<feature type="domain" description="3-hydroxyisobutyrate dehydrogenase-like NAD-binding" evidence="5">
    <location>
        <begin position="161"/>
        <end position="272"/>
    </location>
</feature>
<evidence type="ECO:0000256" key="3">
    <source>
        <dbReference type="PIRSR" id="PIRSR000103-1"/>
    </source>
</evidence>
<proteinExistence type="predicted"/>
<dbReference type="AlphaFoldDB" id="A0A1Y0EQC1"/>
<dbReference type="PIRSF" id="PIRSF000103">
    <property type="entry name" value="HIBADH"/>
    <property type="match status" value="1"/>
</dbReference>
<evidence type="ECO:0000256" key="1">
    <source>
        <dbReference type="ARBA" id="ARBA00023002"/>
    </source>
</evidence>
<dbReference type="EMBL" id="CP021455">
    <property type="protein sequence ID" value="ARU05854.1"/>
    <property type="molecule type" value="Genomic_DNA"/>
</dbReference>
<evidence type="ECO:0000256" key="2">
    <source>
        <dbReference type="ARBA" id="ARBA00023027"/>
    </source>
</evidence>
<dbReference type="Pfam" id="PF03446">
    <property type="entry name" value="NAD_binding_2"/>
    <property type="match status" value="1"/>
</dbReference>
<dbReference type="RefSeq" id="WP_087282429.1">
    <property type="nucleotide sequence ID" value="NZ_CP021455.1"/>
</dbReference>
<dbReference type="GO" id="GO:0050661">
    <property type="term" value="F:NADP binding"/>
    <property type="evidence" value="ECO:0007669"/>
    <property type="project" value="InterPro"/>
</dbReference>
<keyword evidence="1" id="KW-0560">Oxidoreductase</keyword>
<name>A0A1Y0EQC1_9BURK</name>
<dbReference type="InterPro" id="IPR006115">
    <property type="entry name" value="6PGDH_NADP-bd"/>
</dbReference>
<gene>
    <name evidence="6" type="ORF">CCO03_15265</name>
</gene>
<dbReference type="GO" id="GO:0016491">
    <property type="term" value="F:oxidoreductase activity"/>
    <property type="evidence" value="ECO:0007669"/>
    <property type="project" value="UniProtKB-KW"/>
</dbReference>
<keyword evidence="2" id="KW-0520">NAD</keyword>
<dbReference type="OrthoDB" id="9786703at2"/>
<sequence>MMGIGLMGHGIARNLLRHGHALTLLAHPGNQPVEDLIAAGARCAHTPAEVARGAEVVLLCVTGSPQVEAVLLGDQGAVAALAPGAVVIDCSTAMPESTRRMADAVAAVGAHFIDAAMTRTPREAAEGRLNLLVGGDAATVARCMPLLRCFAETITATGAVGSGHAMKLLHNYVSLGSLALLAEAAACAGQAGVDTRVLLDVLQQGGAAGVPLDRMRPYLIDGDTDGLRFAIANAAKDLAYYTRMASEGDAWHRIADAVSQTLAQAVASGAGARMMPELSDVLTRLK</sequence>
<protein>
    <submittedName>
        <fullName evidence="6">2-hydroxy-3-oxopropionate reductase</fullName>
    </submittedName>
</protein>
<keyword evidence="7" id="KW-1185">Reference proteome</keyword>
<evidence type="ECO:0000313" key="7">
    <source>
        <dbReference type="Proteomes" id="UP000196138"/>
    </source>
</evidence>
<evidence type="ECO:0000259" key="4">
    <source>
        <dbReference type="Pfam" id="PF03446"/>
    </source>
</evidence>
<feature type="active site" evidence="3">
    <location>
        <position position="167"/>
    </location>
</feature>
<evidence type="ECO:0000313" key="6">
    <source>
        <dbReference type="EMBL" id="ARU05854.1"/>
    </source>
</evidence>
<dbReference type="InterPro" id="IPR008927">
    <property type="entry name" value="6-PGluconate_DH-like_C_sf"/>
</dbReference>
<dbReference type="InterPro" id="IPR013328">
    <property type="entry name" value="6PGD_dom2"/>
</dbReference>
<evidence type="ECO:0000259" key="5">
    <source>
        <dbReference type="Pfam" id="PF14833"/>
    </source>
</evidence>
<dbReference type="SUPFAM" id="SSF48179">
    <property type="entry name" value="6-phosphogluconate dehydrogenase C-terminal domain-like"/>
    <property type="match status" value="1"/>
</dbReference>
<dbReference type="InterPro" id="IPR029154">
    <property type="entry name" value="HIBADH-like_NADP-bd"/>
</dbReference>
<dbReference type="Proteomes" id="UP000196138">
    <property type="component" value="Chromosome"/>
</dbReference>
<accession>A0A1Y0EQC1</accession>
<dbReference type="Pfam" id="PF14833">
    <property type="entry name" value="NAD_binding_11"/>
    <property type="match status" value="1"/>
</dbReference>
<dbReference type="Gene3D" id="1.10.1040.10">
    <property type="entry name" value="N-(1-d-carboxylethyl)-l-norvaline Dehydrogenase, domain 2"/>
    <property type="match status" value="1"/>
</dbReference>
<dbReference type="GO" id="GO:0051287">
    <property type="term" value="F:NAD binding"/>
    <property type="evidence" value="ECO:0007669"/>
    <property type="project" value="InterPro"/>
</dbReference>
<dbReference type="PANTHER" id="PTHR43060:SF15">
    <property type="entry name" value="3-HYDROXYISOBUTYRATE DEHYDROGENASE-LIKE 1, MITOCHONDRIAL-RELATED"/>
    <property type="match status" value="1"/>
</dbReference>
<dbReference type="PANTHER" id="PTHR43060">
    <property type="entry name" value="3-HYDROXYISOBUTYRATE DEHYDROGENASE-LIKE 1, MITOCHONDRIAL-RELATED"/>
    <property type="match status" value="1"/>
</dbReference>
<dbReference type="SUPFAM" id="SSF51735">
    <property type="entry name" value="NAD(P)-binding Rossmann-fold domains"/>
    <property type="match status" value="1"/>
</dbReference>
<reference evidence="6 7" key="1">
    <citation type="submission" date="2017-05" db="EMBL/GenBank/DDBJ databases">
        <authorList>
            <person name="Song R."/>
            <person name="Chenine A.L."/>
            <person name="Ruprecht R.M."/>
        </authorList>
    </citation>
    <scope>NUCLEOTIDE SEQUENCE [LARGE SCALE GENOMIC DNA]</scope>
    <source>
        <strain evidence="6 7">DSM 26136</strain>
    </source>
</reference>
<dbReference type="KEGG" id="cser:CCO03_15265"/>
<dbReference type="Gene3D" id="3.40.50.720">
    <property type="entry name" value="NAD(P)-binding Rossmann-like Domain"/>
    <property type="match status" value="1"/>
</dbReference>
<dbReference type="InterPro" id="IPR015815">
    <property type="entry name" value="HIBADH-related"/>
</dbReference>
<dbReference type="InterPro" id="IPR036291">
    <property type="entry name" value="NAD(P)-bd_dom_sf"/>
</dbReference>
<organism evidence="6 7">
    <name type="scientific">Comamonas serinivorans</name>
    <dbReference type="NCBI Taxonomy" id="1082851"/>
    <lineage>
        <taxon>Bacteria</taxon>
        <taxon>Pseudomonadati</taxon>
        <taxon>Pseudomonadota</taxon>
        <taxon>Betaproteobacteria</taxon>
        <taxon>Burkholderiales</taxon>
        <taxon>Comamonadaceae</taxon>
        <taxon>Comamonas</taxon>
    </lineage>
</organism>
<feature type="domain" description="6-phosphogluconate dehydrogenase NADP-binding" evidence="4">
    <location>
        <begin position="1"/>
        <end position="158"/>
    </location>
</feature>